<evidence type="ECO:0000313" key="2">
    <source>
        <dbReference type="Proteomes" id="UP000178681"/>
    </source>
</evidence>
<comment type="caution">
    <text evidence="1">The sequence shown here is derived from an EMBL/GenBank/DDBJ whole genome shotgun (WGS) entry which is preliminary data.</text>
</comment>
<protein>
    <submittedName>
        <fullName evidence="1">Uncharacterized protein</fullName>
    </submittedName>
</protein>
<evidence type="ECO:0000313" key="1">
    <source>
        <dbReference type="EMBL" id="OGG06329.1"/>
    </source>
</evidence>
<name>A0A1F5Z1I8_9BACT</name>
<organism evidence="1 2">
    <name type="scientific">Candidatus Gottesmanbacteria bacterium RIFCSPHIGHO2_01_FULL_42_12</name>
    <dbReference type="NCBI Taxonomy" id="1798377"/>
    <lineage>
        <taxon>Bacteria</taxon>
        <taxon>Candidatus Gottesmaniibacteriota</taxon>
    </lineage>
</organism>
<dbReference type="Proteomes" id="UP000178681">
    <property type="component" value="Unassembled WGS sequence"/>
</dbReference>
<accession>A0A1F5Z1I8</accession>
<gene>
    <name evidence="1" type="ORF">A2872_01205</name>
</gene>
<proteinExistence type="predicted"/>
<reference evidence="1 2" key="1">
    <citation type="journal article" date="2016" name="Nat. Commun.">
        <title>Thousands of microbial genomes shed light on interconnected biogeochemical processes in an aquifer system.</title>
        <authorList>
            <person name="Anantharaman K."/>
            <person name="Brown C.T."/>
            <person name="Hug L.A."/>
            <person name="Sharon I."/>
            <person name="Castelle C.J."/>
            <person name="Probst A.J."/>
            <person name="Thomas B.C."/>
            <person name="Singh A."/>
            <person name="Wilkins M.J."/>
            <person name="Karaoz U."/>
            <person name="Brodie E.L."/>
            <person name="Williams K.H."/>
            <person name="Hubbard S.S."/>
            <person name="Banfield J.F."/>
        </authorList>
    </citation>
    <scope>NUCLEOTIDE SEQUENCE [LARGE SCALE GENOMIC DNA]</scope>
</reference>
<sequence length="139" mass="15857">MVGKESELVTMYISSRDVLEWAIDKENALANHRKQILEILRAHEVNHDSDGPTRRLARQVRDAPNVYETYELLLPFTRDLAALTGDKGLVEPHTLSLVTNFKPQTVSLLIEAMLADNLLQPTDFEGETFYKPRPLIDKQ</sequence>
<dbReference type="EMBL" id="MFJG01000023">
    <property type="protein sequence ID" value="OGG06329.1"/>
    <property type="molecule type" value="Genomic_DNA"/>
</dbReference>
<dbReference type="AlphaFoldDB" id="A0A1F5Z1I8"/>